<reference evidence="2 3" key="1">
    <citation type="journal article" date="2014" name="Genome Announc.">
        <title>Draft genome sequences of eight enterohepatic helicobacter species isolated from both laboratory and wild rodents.</title>
        <authorList>
            <person name="Sheh A."/>
            <person name="Shen Z."/>
            <person name="Fox J.G."/>
        </authorList>
    </citation>
    <scope>NUCLEOTIDE SEQUENCE [LARGE SCALE GENOMIC DNA]</scope>
    <source>
        <strain evidence="2 3">ATCC 49320</strain>
    </source>
</reference>
<protein>
    <submittedName>
        <fullName evidence="2">Uncharacterized protein</fullName>
    </submittedName>
</protein>
<proteinExistence type="predicted"/>
<accession>A0A4U8U859</accession>
<evidence type="ECO:0000313" key="2">
    <source>
        <dbReference type="EMBL" id="TLE10243.1"/>
    </source>
</evidence>
<evidence type="ECO:0000313" key="3">
    <source>
        <dbReference type="Proteomes" id="UP000029857"/>
    </source>
</evidence>
<organism evidence="2 3">
    <name type="scientific">Helicobacter bilis</name>
    <dbReference type="NCBI Taxonomy" id="37372"/>
    <lineage>
        <taxon>Bacteria</taxon>
        <taxon>Pseudomonadati</taxon>
        <taxon>Campylobacterota</taxon>
        <taxon>Epsilonproteobacteria</taxon>
        <taxon>Campylobacterales</taxon>
        <taxon>Helicobacteraceae</taxon>
        <taxon>Helicobacter</taxon>
    </lineage>
</organism>
<dbReference type="RefSeq" id="WP_138196218.1">
    <property type="nucleotide sequence ID" value="NZ_JRPJ02000020.1"/>
</dbReference>
<evidence type="ECO:0000256" key="1">
    <source>
        <dbReference type="SAM" id="MobiDB-lite"/>
    </source>
</evidence>
<feature type="compositionally biased region" description="Polar residues" evidence="1">
    <location>
        <begin position="74"/>
        <end position="85"/>
    </location>
</feature>
<dbReference type="Proteomes" id="UP000029857">
    <property type="component" value="Unassembled WGS sequence"/>
</dbReference>
<dbReference type="AlphaFoldDB" id="A0A4U8U859"/>
<sequence length="95" mass="10912">MWIGSELADKIYTGEQYFDIVIRKVLDEAKESGKPFDSVIYKNVHDERYGRSKEVSDTIAIFNSNQIKHIDNKGSYTDTKGNITKTKPKNKESTH</sequence>
<gene>
    <name evidence="2" type="ORF">LS79_006430</name>
</gene>
<dbReference type="EMBL" id="JRPJ02000020">
    <property type="protein sequence ID" value="TLE10243.1"/>
    <property type="molecule type" value="Genomic_DNA"/>
</dbReference>
<feature type="region of interest" description="Disordered" evidence="1">
    <location>
        <begin position="72"/>
        <end position="95"/>
    </location>
</feature>
<name>A0A4U8U859_9HELI</name>
<feature type="non-terminal residue" evidence="2">
    <location>
        <position position="95"/>
    </location>
</feature>
<comment type="caution">
    <text evidence="2">The sequence shown here is derived from an EMBL/GenBank/DDBJ whole genome shotgun (WGS) entry which is preliminary data.</text>
</comment>